<protein>
    <recommendedName>
        <fullName evidence="4">DUF669 domain-containing protein</fullName>
    </recommendedName>
</protein>
<feature type="compositionally biased region" description="Polar residues" evidence="1">
    <location>
        <begin position="143"/>
        <end position="164"/>
    </location>
</feature>
<evidence type="ECO:0000256" key="1">
    <source>
        <dbReference type="SAM" id="MobiDB-lite"/>
    </source>
</evidence>
<gene>
    <name evidence="2" type="ORF">V7x_40210</name>
</gene>
<feature type="region of interest" description="Disordered" evidence="1">
    <location>
        <begin position="116"/>
        <end position="164"/>
    </location>
</feature>
<dbReference type="InterPro" id="IPR007731">
    <property type="entry name" value="DUF669"/>
</dbReference>
<sequence length="164" mass="17641">MANLNGFDATTVEPANDLEPIPVGKYVAVITDSEMKPTKSGAGNYLQLTFQIIEGEHANRLLWVRLNLDNPNATAVEIARRELSSICRAVGVLTPADSADLHNLPCNIHVKVKRRSDTGELQNEVKGYSRRDGSAQPIAASEMGSNSAASSPDASGTDTPPWQR</sequence>
<reference evidence="2 3" key="1">
    <citation type="submission" date="2019-02" db="EMBL/GenBank/DDBJ databases">
        <title>Deep-cultivation of Planctomycetes and their phenomic and genomic characterization uncovers novel biology.</title>
        <authorList>
            <person name="Wiegand S."/>
            <person name="Jogler M."/>
            <person name="Boedeker C."/>
            <person name="Pinto D."/>
            <person name="Vollmers J."/>
            <person name="Rivas-Marin E."/>
            <person name="Kohn T."/>
            <person name="Peeters S.H."/>
            <person name="Heuer A."/>
            <person name="Rast P."/>
            <person name="Oberbeckmann S."/>
            <person name="Bunk B."/>
            <person name="Jeske O."/>
            <person name="Meyerdierks A."/>
            <person name="Storesund J.E."/>
            <person name="Kallscheuer N."/>
            <person name="Luecker S."/>
            <person name="Lage O.M."/>
            <person name="Pohl T."/>
            <person name="Merkel B.J."/>
            <person name="Hornburger P."/>
            <person name="Mueller R.-W."/>
            <person name="Bruemmer F."/>
            <person name="Labrenz M."/>
            <person name="Spormann A.M."/>
            <person name="Op Den Camp H."/>
            <person name="Overmann J."/>
            <person name="Amann R."/>
            <person name="Jetten M.S.M."/>
            <person name="Mascher T."/>
            <person name="Medema M.H."/>
            <person name="Devos D.P."/>
            <person name="Kaster A.-K."/>
            <person name="Ovreas L."/>
            <person name="Rohde M."/>
            <person name="Galperin M.Y."/>
            <person name="Jogler C."/>
        </authorList>
    </citation>
    <scope>NUCLEOTIDE SEQUENCE [LARGE SCALE GENOMIC DNA]</scope>
    <source>
        <strain evidence="2 3">V7</strain>
    </source>
</reference>
<dbReference type="OrthoDB" id="5220at2"/>
<dbReference type="AlphaFoldDB" id="A0A5C6FMC1"/>
<organism evidence="2 3">
    <name type="scientific">Crateriforma conspicua</name>
    <dbReference type="NCBI Taxonomy" id="2527996"/>
    <lineage>
        <taxon>Bacteria</taxon>
        <taxon>Pseudomonadati</taxon>
        <taxon>Planctomycetota</taxon>
        <taxon>Planctomycetia</taxon>
        <taxon>Planctomycetales</taxon>
        <taxon>Planctomycetaceae</taxon>
        <taxon>Crateriforma</taxon>
    </lineage>
</organism>
<dbReference type="Proteomes" id="UP000316476">
    <property type="component" value="Unassembled WGS sequence"/>
</dbReference>
<name>A0A5C6FMC1_9PLAN</name>
<accession>A0A5C6FMC1</accession>
<dbReference type="RefSeq" id="WP_146414976.1">
    <property type="nucleotide sequence ID" value="NZ_SJPZ01000002.1"/>
</dbReference>
<proteinExistence type="predicted"/>
<comment type="caution">
    <text evidence="2">The sequence shown here is derived from an EMBL/GenBank/DDBJ whole genome shotgun (WGS) entry which is preliminary data.</text>
</comment>
<evidence type="ECO:0000313" key="2">
    <source>
        <dbReference type="EMBL" id="TWU62292.1"/>
    </source>
</evidence>
<dbReference type="Pfam" id="PF05037">
    <property type="entry name" value="DUF669"/>
    <property type="match status" value="1"/>
</dbReference>
<evidence type="ECO:0000313" key="3">
    <source>
        <dbReference type="Proteomes" id="UP000316476"/>
    </source>
</evidence>
<dbReference type="EMBL" id="SJPZ01000002">
    <property type="protein sequence ID" value="TWU62292.1"/>
    <property type="molecule type" value="Genomic_DNA"/>
</dbReference>
<evidence type="ECO:0008006" key="4">
    <source>
        <dbReference type="Google" id="ProtNLM"/>
    </source>
</evidence>